<gene>
    <name evidence="1" type="ORF">NSMM_490067</name>
</gene>
<protein>
    <submittedName>
        <fullName evidence="1">Uncharacterized protein</fullName>
    </submittedName>
</protein>
<evidence type="ECO:0000313" key="1">
    <source>
        <dbReference type="EMBL" id="SCZ86178.1"/>
    </source>
</evidence>
<keyword evidence="2" id="KW-1185">Reference proteome</keyword>
<dbReference type="EMBL" id="FMWO01000057">
    <property type="protein sequence ID" value="SCZ86178.1"/>
    <property type="molecule type" value="Genomic_DNA"/>
</dbReference>
<name>A0A1G5SGC6_9PROT</name>
<accession>A0A1G5SGC6</accession>
<dbReference type="Proteomes" id="UP000198729">
    <property type="component" value="Unassembled WGS sequence"/>
</dbReference>
<evidence type="ECO:0000313" key="2">
    <source>
        <dbReference type="Proteomes" id="UP000198729"/>
    </source>
</evidence>
<organism evidence="1 2">
    <name type="scientific">Nitrosomonas mobilis</name>
    <dbReference type="NCBI Taxonomy" id="51642"/>
    <lineage>
        <taxon>Bacteria</taxon>
        <taxon>Pseudomonadati</taxon>
        <taxon>Pseudomonadota</taxon>
        <taxon>Betaproteobacteria</taxon>
        <taxon>Nitrosomonadales</taxon>
        <taxon>Nitrosomonadaceae</taxon>
        <taxon>Nitrosomonas</taxon>
    </lineage>
</organism>
<dbReference type="AlphaFoldDB" id="A0A1G5SGC6"/>
<proteinExistence type="predicted"/>
<reference evidence="1 2" key="1">
    <citation type="submission" date="2016-10" db="EMBL/GenBank/DDBJ databases">
        <authorList>
            <person name="de Groot N.N."/>
        </authorList>
    </citation>
    <scope>NUCLEOTIDE SEQUENCE [LARGE SCALE GENOMIC DNA]</scope>
    <source>
        <strain evidence="1">1</strain>
    </source>
</reference>
<sequence length="47" mass="4465">MVPAFGAGGVEMGVAVGGIVELVGPDCTGQFSGEAAGDLLIVVSSSL</sequence>